<comment type="caution">
    <text evidence="2">The sequence shown here is derived from an EMBL/GenBank/DDBJ whole genome shotgun (WGS) entry which is preliminary data.</text>
</comment>
<keyword evidence="1" id="KW-0812">Transmembrane</keyword>
<dbReference type="Proteomes" id="UP001596500">
    <property type="component" value="Unassembled WGS sequence"/>
</dbReference>
<proteinExistence type="predicted"/>
<feature type="transmembrane region" description="Helical" evidence="1">
    <location>
        <begin position="131"/>
        <end position="150"/>
    </location>
</feature>
<feature type="transmembrane region" description="Helical" evidence="1">
    <location>
        <begin position="36"/>
        <end position="57"/>
    </location>
</feature>
<dbReference type="RefSeq" id="WP_379863643.1">
    <property type="nucleotide sequence ID" value="NZ_JBHTBW010000010.1"/>
</dbReference>
<evidence type="ECO:0000313" key="2">
    <source>
        <dbReference type="EMBL" id="MFC7440390.1"/>
    </source>
</evidence>
<dbReference type="EMBL" id="JBHTBW010000010">
    <property type="protein sequence ID" value="MFC7440390.1"/>
    <property type="molecule type" value="Genomic_DNA"/>
</dbReference>
<keyword evidence="3" id="KW-1185">Reference proteome</keyword>
<sequence length="235" mass="26484">MKEETIVAATFLLDNIGVIIVVVLILLAVQSWRNKEYMTVFTSILIASIFLVFSNVIDKEFIGKLGAYLLDGFGLIDNIEKHEIIEAIDEQVKKASENNQETTWQMIGLAFKSALPQDWKQFNESINSGDFYAAVITSIVTILAFTFTNISNSKSQRFGAYGSIVEKQIVHYQEIINELKKRKASLPSLNDPEHLSCFVLDLNAYITNHVSEFIISSRVHRALLLLLDGCHAEPR</sequence>
<keyword evidence="1" id="KW-1133">Transmembrane helix</keyword>
<accession>A0ABW2RHA9</accession>
<organism evidence="2 3">
    <name type="scientific">Laceyella putida</name>
    <dbReference type="NCBI Taxonomy" id="110101"/>
    <lineage>
        <taxon>Bacteria</taxon>
        <taxon>Bacillati</taxon>
        <taxon>Bacillota</taxon>
        <taxon>Bacilli</taxon>
        <taxon>Bacillales</taxon>
        <taxon>Thermoactinomycetaceae</taxon>
        <taxon>Laceyella</taxon>
    </lineage>
</organism>
<feature type="transmembrane region" description="Helical" evidence="1">
    <location>
        <begin position="6"/>
        <end position="29"/>
    </location>
</feature>
<evidence type="ECO:0000256" key="1">
    <source>
        <dbReference type="SAM" id="Phobius"/>
    </source>
</evidence>
<keyword evidence="1" id="KW-0472">Membrane</keyword>
<protein>
    <submittedName>
        <fullName evidence="2">Uncharacterized protein</fullName>
    </submittedName>
</protein>
<name>A0ABW2RHA9_9BACL</name>
<gene>
    <name evidence="2" type="ORF">ACFQNG_04370</name>
</gene>
<evidence type="ECO:0000313" key="3">
    <source>
        <dbReference type="Proteomes" id="UP001596500"/>
    </source>
</evidence>
<reference evidence="3" key="1">
    <citation type="journal article" date="2019" name="Int. J. Syst. Evol. Microbiol.">
        <title>The Global Catalogue of Microorganisms (GCM) 10K type strain sequencing project: providing services to taxonomists for standard genome sequencing and annotation.</title>
        <authorList>
            <consortium name="The Broad Institute Genomics Platform"/>
            <consortium name="The Broad Institute Genome Sequencing Center for Infectious Disease"/>
            <person name="Wu L."/>
            <person name="Ma J."/>
        </authorList>
    </citation>
    <scope>NUCLEOTIDE SEQUENCE [LARGE SCALE GENOMIC DNA]</scope>
    <source>
        <strain evidence="3">CGMCC 1.12942</strain>
    </source>
</reference>